<evidence type="ECO:0000313" key="2">
    <source>
        <dbReference type="Proteomes" id="UP000516052"/>
    </source>
</evidence>
<dbReference type="RefSeq" id="WP_187748318.1">
    <property type="nucleotide sequence ID" value="NZ_CP060828.1"/>
</dbReference>
<keyword evidence="2" id="KW-1185">Reference proteome</keyword>
<accession>A0A7H0IEY1</accession>
<proteinExistence type="predicted"/>
<dbReference type="EMBL" id="CP060828">
    <property type="protein sequence ID" value="QNP71347.1"/>
    <property type="molecule type" value="Genomic_DNA"/>
</dbReference>
<gene>
    <name evidence="1" type="ORF">IAG44_19185</name>
</gene>
<organism evidence="1 2">
    <name type="scientific">Streptomyces roseirectus</name>
    <dbReference type="NCBI Taxonomy" id="2768066"/>
    <lineage>
        <taxon>Bacteria</taxon>
        <taxon>Bacillati</taxon>
        <taxon>Actinomycetota</taxon>
        <taxon>Actinomycetes</taxon>
        <taxon>Kitasatosporales</taxon>
        <taxon>Streptomycetaceae</taxon>
        <taxon>Streptomyces</taxon>
    </lineage>
</organism>
<dbReference type="KEGG" id="sroi:IAG44_19185"/>
<protein>
    <submittedName>
        <fullName evidence="1">Uncharacterized protein</fullName>
    </submittedName>
</protein>
<name>A0A7H0IEY1_9ACTN</name>
<evidence type="ECO:0000313" key="1">
    <source>
        <dbReference type="EMBL" id="QNP71347.1"/>
    </source>
</evidence>
<reference evidence="1 2" key="1">
    <citation type="submission" date="2020-08" db="EMBL/GenBank/DDBJ databases">
        <title>A novel species.</title>
        <authorList>
            <person name="Gao J."/>
        </authorList>
    </citation>
    <scope>NUCLEOTIDE SEQUENCE [LARGE SCALE GENOMIC DNA]</scope>
    <source>
        <strain evidence="1 2">CRXT-G-22</strain>
    </source>
</reference>
<sequence>MKRRGRTALLISTAACLGVLSGVCTGYLVQAERSPTPLPPLSQAAVPQAKGSSPEPLSAALDRRVKTDGDLRKLLVSRPKGGKALPQGSWRGEATWMSLAAYSATFAEPSSVFNTAVEDGFRRAVTTNWLEGERRLVRVSLIQYNQSGDVAGAAESASNGQYWAEDEADTRDWSLPGTGYQGGTVYVHDSPDNKDGYLPLYSAEAHAWRGDLYVQIYVYDTKPISKSAIMGLAQRQMGKL</sequence>
<dbReference type="AlphaFoldDB" id="A0A7H0IEY1"/>
<dbReference type="Proteomes" id="UP000516052">
    <property type="component" value="Chromosome"/>
</dbReference>